<protein>
    <submittedName>
        <fullName evidence="2">Uncharacterized protein</fullName>
    </submittedName>
</protein>
<proteinExistence type="predicted"/>
<dbReference type="Proteomes" id="UP001159364">
    <property type="component" value="Linkage Group LG04"/>
</dbReference>
<feature type="chain" id="PRO_5043440409" evidence="1">
    <location>
        <begin position="20"/>
        <end position="117"/>
    </location>
</feature>
<reference evidence="2 3" key="1">
    <citation type="submission" date="2021-09" db="EMBL/GenBank/DDBJ databases">
        <title>Genomic insights and catalytic innovation underlie evolution of tropane alkaloids biosynthesis.</title>
        <authorList>
            <person name="Wang Y.-J."/>
            <person name="Tian T."/>
            <person name="Huang J.-P."/>
            <person name="Huang S.-X."/>
        </authorList>
    </citation>
    <scope>NUCLEOTIDE SEQUENCE [LARGE SCALE GENOMIC DNA]</scope>
    <source>
        <strain evidence="2">KIB-2018</strain>
        <tissue evidence="2">Leaf</tissue>
    </source>
</reference>
<keyword evidence="3" id="KW-1185">Reference proteome</keyword>
<accession>A0AAV8TJ20</accession>
<organism evidence="2 3">
    <name type="scientific">Erythroxylum novogranatense</name>
    <dbReference type="NCBI Taxonomy" id="1862640"/>
    <lineage>
        <taxon>Eukaryota</taxon>
        <taxon>Viridiplantae</taxon>
        <taxon>Streptophyta</taxon>
        <taxon>Embryophyta</taxon>
        <taxon>Tracheophyta</taxon>
        <taxon>Spermatophyta</taxon>
        <taxon>Magnoliopsida</taxon>
        <taxon>eudicotyledons</taxon>
        <taxon>Gunneridae</taxon>
        <taxon>Pentapetalae</taxon>
        <taxon>rosids</taxon>
        <taxon>fabids</taxon>
        <taxon>Malpighiales</taxon>
        <taxon>Erythroxylaceae</taxon>
        <taxon>Erythroxylum</taxon>
    </lineage>
</organism>
<feature type="signal peptide" evidence="1">
    <location>
        <begin position="1"/>
        <end position="19"/>
    </location>
</feature>
<evidence type="ECO:0000256" key="1">
    <source>
        <dbReference type="SAM" id="SignalP"/>
    </source>
</evidence>
<name>A0AAV8TJ20_9ROSI</name>
<gene>
    <name evidence="2" type="ORF">K2173_011720</name>
</gene>
<dbReference type="EMBL" id="JAIWQS010000004">
    <property type="protein sequence ID" value="KAJ8766902.1"/>
    <property type="molecule type" value="Genomic_DNA"/>
</dbReference>
<dbReference type="AlphaFoldDB" id="A0AAV8TJ20"/>
<evidence type="ECO:0000313" key="2">
    <source>
        <dbReference type="EMBL" id="KAJ8766902.1"/>
    </source>
</evidence>
<comment type="caution">
    <text evidence="2">The sequence shown here is derived from an EMBL/GenBank/DDBJ whole genome shotgun (WGS) entry which is preliminary data.</text>
</comment>
<sequence>MLSLLICILVLNILRLSKSCRDARREIQSYCGASAGPSFSGSMQDLRCYSASYASSVYPTQTQMGNTGDVKFKKGRIDVLELFLAGGDSFTGVYTGIEFDVAMTMIVMGAEDLVDVH</sequence>
<evidence type="ECO:0000313" key="3">
    <source>
        <dbReference type="Proteomes" id="UP001159364"/>
    </source>
</evidence>
<keyword evidence="1" id="KW-0732">Signal</keyword>